<feature type="transmembrane region" description="Helical" evidence="2">
    <location>
        <begin position="15"/>
        <end position="37"/>
    </location>
</feature>
<organism evidence="3 4">
    <name type="scientific">Motilimonas pumila</name>
    <dbReference type="NCBI Taxonomy" id="2303987"/>
    <lineage>
        <taxon>Bacteria</taxon>
        <taxon>Pseudomonadati</taxon>
        <taxon>Pseudomonadota</taxon>
        <taxon>Gammaproteobacteria</taxon>
        <taxon>Alteromonadales</taxon>
        <taxon>Alteromonadales genera incertae sedis</taxon>
        <taxon>Motilimonas</taxon>
    </lineage>
</organism>
<dbReference type="OrthoDB" id="6400409at2"/>
<evidence type="ECO:0000313" key="4">
    <source>
        <dbReference type="Proteomes" id="UP000283255"/>
    </source>
</evidence>
<reference evidence="3 4" key="2">
    <citation type="submission" date="2019-01" db="EMBL/GenBank/DDBJ databases">
        <title>Motilimonas pumilus sp. nov., isolated from the gut of sea cucumber (Apostichopus japonicus).</title>
        <authorList>
            <person name="Wang F.-Q."/>
            <person name="Ren L.-H."/>
            <person name="Lin Y.-W."/>
            <person name="Sun G.-H."/>
            <person name="Du Z.-J."/>
            <person name="Zhao J.-X."/>
            <person name="Liu X.-J."/>
            <person name="Liu L.-J."/>
        </authorList>
    </citation>
    <scope>NUCLEOTIDE SEQUENCE [LARGE SCALE GENOMIC DNA]</scope>
    <source>
        <strain evidence="3 4">PLHSC7-2</strain>
    </source>
</reference>
<keyword evidence="2" id="KW-0472">Membrane</keyword>
<accession>A0A418YHW1</accession>
<keyword evidence="2" id="KW-0812">Transmembrane</keyword>
<dbReference type="EMBL" id="QZCH01000003">
    <property type="protein sequence ID" value="RJG49909.1"/>
    <property type="molecule type" value="Genomic_DNA"/>
</dbReference>
<dbReference type="AlphaFoldDB" id="A0A418YHW1"/>
<sequence length="123" mass="13671">MSLVAPPFVDTGTDIGLHIVAAVVLVGVIVAVVAAFWKLHELPIQKAHESGHRQLGLITILTWIGFVWHWVWVLAIIVAFLDAEKAIIRLRDIWRHGTLDEPQKTSVQQRQSIGSHPEGDKSC</sequence>
<name>A0A418YHW1_9GAMM</name>
<evidence type="ECO:0000313" key="3">
    <source>
        <dbReference type="EMBL" id="RJG49909.1"/>
    </source>
</evidence>
<evidence type="ECO:0000256" key="1">
    <source>
        <dbReference type="SAM" id="MobiDB-lite"/>
    </source>
</evidence>
<comment type="caution">
    <text evidence="3">The sequence shown here is derived from an EMBL/GenBank/DDBJ whole genome shotgun (WGS) entry which is preliminary data.</text>
</comment>
<feature type="compositionally biased region" description="Polar residues" evidence="1">
    <location>
        <begin position="104"/>
        <end position="114"/>
    </location>
</feature>
<feature type="region of interest" description="Disordered" evidence="1">
    <location>
        <begin position="102"/>
        <end position="123"/>
    </location>
</feature>
<dbReference type="Proteomes" id="UP000283255">
    <property type="component" value="Unassembled WGS sequence"/>
</dbReference>
<reference evidence="3 4" key="1">
    <citation type="submission" date="2018-09" db="EMBL/GenBank/DDBJ databases">
        <authorList>
            <person name="Wang F."/>
        </authorList>
    </citation>
    <scope>NUCLEOTIDE SEQUENCE [LARGE SCALE GENOMIC DNA]</scope>
    <source>
        <strain evidence="3 4">PLHSC7-2</strain>
    </source>
</reference>
<evidence type="ECO:0000256" key="2">
    <source>
        <dbReference type="SAM" id="Phobius"/>
    </source>
</evidence>
<gene>
    <name evidence="3" type="ORF">D1Z90_04490</name>
</gene>
<feature type="transmembrane region" description="Helical" evidence="2">
    <location>
        <begin position="57"/>
        <end position="81"/>
    </location>
</feature>
<proteinExistence type="predicted"/>
<keyword evidence="2" id="KW-1133">Transmembrane helix</keyword>
<protein>
    <submittedName>
        <fullName evidence="3">MFS transporter</fullName>
    </submittedName>
</protein>
<dbReference type="RefSeq" id="WP_119909555.1">
    <property type="nucleotide sequence ID" value="NZ_QZCH01000003.1"/>
</dbReference>
<keyword evidence="4" id="KW-1185">Reference proteome</keyword>